<protein>
    <submittedName>
        <fullName evidence="8">Response regulator transcription factor</fullName>
    </submittedName>
</protein>
<dbReference type="PANTHER" id="PTHR43214:SF41">
    <property type="entry name" value="NITRATE_NITRITE RESPONSE REGULATOR PROTEIN NARP"/>
    <property type="match status" value="1"/>
</dbReference>
<sequence>MKANLIIADDHQVVRQGLCDIISRTTDLQVIGQAVDGAEAESLARSLKADLMILDIALPVRRGIQILESLRAEGITLPVMFFSMYSASQYVDYAKRAGAQGFVGKDANEAELLHAIRRILAGGKCFSGRRSEASKALAGDDVFKALSRRELEVMQGLISGTSLHDMAGSLGISSQSVTTYRRRLLEKLGVGSNAELIALAILHGYR</sequence>
<gene>
    <name evidence="8" type="ORF">IPJ38_10145</name>
</gene>
<dbReference type="GO" id="GO:0000160">
    <property type="term" value="P:phosphorelay signal transduction system"/>
    <property type="evidence" value="ECO:0007669"/>
    <property type="project" value="InterPro"/>
</dbReference>
<dbReference type="SMART" id="SM00448">
    <property type="entry name" value="REC"/>
    <property type="match status" value="1"/>
</dbReference>
<dbReference type="PROSITE" id="PS50043">
    <property type="entry name" value="HTH_LUXR_2"/>
    <property type="match status" value="1"/>
</dbReference>
<dbReference type="PRINTS" id="PR00038">
    <property type="entry name" value="HTHLUXR"/>
</dbReference>
<dbReference type="InterPro" id="IPR001789">
    <property type="entry name" value="Sig_transdc_resp-reg_receiver"/>
</dbReference>
<dbReference type="AlphaFoldDB" id="A0A935MT88"/>
<dbReference type="InterPro" id="IPR039420">
    <property type="entry name" value="WalR-like"/>
</dbReference>
<evidence type="ECO:0000259" key="6">
    <source>
        <dbReference type="PROSITE" id="PS50043"/>
    </source>
</evidence>
<keyword evidence="4" id="KW-0804">Transcription</keyword>
<dbReference type="Pfam" id="PF00072">
    <property type="entry name" value="Response_reg"/>
    <property type="match status" value="1"/>
</dbReference>
<accession>A0A935MT88</accession>
<dbReference type="InterPro" id="IPR016032">
    <property type="entry name" value="Sig_transdc_resp-reg_C-effctor"/>
</dbReference>
<dbReference type="GO" id="GO:0003677">
    <property type="term" value="F:DNA binding"/>
    <property type="evidence" value="ECO:0007669"/>
    <property type="project" value="UniProtKB-KW"/>
</dbReference>
<evidence type="ECO:0000313" key="9">
    <source>
        <dbReference type="Proteomes" id="UP000739411"/>
    </source>
</evidence>
<feature type="domain" description="Response regulatory" evidence="7">
    <location>
        <begin position="4"/>
        <end position="120"/>
    </location>
</feature>
<feature type="modified residue" description="4-aspartylphosphate" evidence="5">
    <location>
        <position position="55"/>
    </location>
</feature>
<evidence type="ECO:0000256" key="1">
    <source>
        <dbReference type="ARBA" id="ARBA00022553"/>
    </source>
</evidence>
<reference evidence="8 9" key="1">
    <citation type="submission" date="2020-10" db="EMBL/GenBank/DDBJ databases">
        <title>Connecting structure to function with the recovery of over 1000 high-quality activated sludge metagenome-assembled genomes encoding full-length rRNA genes using long-read sequencing.</title>
        <authorList>
            <person name="Singleton C.M."/>
            <person name="Petriglieri F."/>
            <person name="Kristensen J.M."/>
            <person name="Kirkegaard R.H."/>
            <person name="Michaelsen T.Y."/>
            <person name="Andersen M.H."/>
            <person name="Karst S.M."/>
            <person name="Dueholm M.S."/>
            <person name="Nielsen P.H."/>
            <person name="Albertsen M."/>
        </authorList>
    </citation>
    <scope>NUCLEOTIDE SEQUENCE [LARGE SCALE GENOMIC DNA]</scope>
    <source>
        <strain evidence="8">EsbW_18-Q3-R4-48_BATAC.463</strain>
    </source>
</reference>
<dbReference type="SUPFAM" id="SSF52172">
    <property type="entry name" value="CheY-like"/>
    <property type="match status" value="1"/>
</dbReference>
<feature type="domain" description="HTH luxR-type" evidence="6">
    <location>
        <begin position="139"/>
        <end position="204"/>
    </location>
</feature>
<name>A0A935MT88_9RHOO</name>
<dbReference type="PROSITE" id="PS50110">
    <property type="entry name" value="RESPONSE_REGULATORY"/>
    <property type="match status" value="1"/>
</dbReference>
<dbReference type="EMBL" id="JADJMS010000020">
    <property type="protein sequence ID" value="MBK7415399.1"/>
    <property type="molecule type" value="Genomic_DNA"/>
</dbReference>
<dbReference type="Pfam" id="PF00196">
    <property type="entry name" value="GerE"/>
    <property type="match status" value="1"/>
</dbReference>
<proteinExistence type="predicted"/>
<evidence type="ECO:0000313" key="8">
    <source>
        <dbReference type="EMBL" id="MBK7415399.1"/>
    </source>
</evidence>
<dbReference type="Gene3D" id="3.40.50.2300">
    <property type="match status" value="1"/>
</dbReference>
<evidence type="ECO:0000256" key="2">
    <source>
        <dbReference type="ARBA" id="ARBA00023015"/>
    </source>
</evidence>
<evidence type="ECO:0000256" key="4">
    <source>
        <dbReference type="ARBA" id="ARBA00023163"/>
    </source>
</evidence>
<dbReference type="SUPFAM" id="SSF46894">
    <property type="entry name" value="C-terminal effector domain of the bipartite response regulators"/>
    <property type="match status" value="1"/>
</dbReference>
<dbReference type="SMART" id="SM00421">
    <property type="entry name" value="HTH_LUXR"/>
    <property type="match status" value="1"/>
</dbReference>
<dbReference type="InterPro" id="IPR058245">
    <property type="entry name" value="NreC/VraR/RcsB-like_REC"/>
</dbReference>
<evidence type="ECO:0000256" key="5">
    <source>
        <dbReference type="PROSITE-ProRule" id="PRU00169"/>
    </source>
</evidence>
<dbReference type="CDD" id="cd06170">
    <property type="entry name" value="LuxR_C_like"/>
    <property type="match status" value="1"/>
</dbReference>
<evidence type="ECO:0000256" key="3">
    <source>
        <dbReference type="ARBA" id="ARBA00023125"/>
    </source>
</evidence>
<dbReference type="CDD" id="cd17535">
    <property type="entry name" value="REC_NarL-like"/>
    <property type="match status" value="1"/>
</dbReference>
<comment type="caution">
    <text evidence="8">The sequence shown here is derived from an EMBL/GenBank/DDBJ whole genome shotgun (WGS) entry which is preliminary data.</text>
</comment>
<evidence type="ECO:0000259" key="7">
    <source>
        <dbReference type="PROSITE" id="PS50110"/>
    </source>
</evidence>
<dbReference type="InterPro" id="IPR000792">
    <property type="entry name" value="Tscrpt_reg_LuxR_C"/>
</dbReference>
<dbReference type="InterPro" id="IPR011006">
    <property type="entry name" value="CheY-like_superfamily"/>
</dbReference>
<keyword evidence="2" id="KW-0805">Transcription regulation</keyword>
<dbReference type="Proteomes" id="UP000739411">
    <property type="component" value="Unassembled WGS sequence"/>
</dbReference>
<dbReference type="PANTHER" id="PTHR43214">
    <property type="entry name" value="TWO-COMPONENT RESPONSE REGULATOR"/>
    <property type="match status" value="1"/>
</dbReference>
<keyword evidence="3" id="KW-0238">DNA-binding</keyword>
<organism evidence="8 9">
    <name type="scientific">Candidatus Dechloromonas phosphorivorans</name>
    <dbReference type="NCBI Taxonomy" id="2899244"/>
    <lineage>
        <taxon>Bacteria</taxon>
        <taxon>Pseudomonadati</taxon>
        <taxon>Pseudomonadota</taxon>
        <taxon>Betaproteobacteria</taxon>
        <taxon>Rhodocyclales</taxon>
        <taxon>Azonexaceae</taxon>
        <taxon>Dechloromonas</taxon>
    </lineage>
</organism>
<keyword evidence="1 5" id="KW-0597">Phosphoprotein</keyword>
<dbReference type="GO" id="GO:0006355">
    <property type="term" value="P:regulation of DNA-templated transcription"/>
    <property type="evidence" value="ECO:0007669"/>
    <property type="project" value="InterPro"/>
</dbReference>